<evidence type="ECO:0000313" key="9">
    <source>
        <dbReference type="Proteomes" id="UP000198553"/>
    </source>
</evidence>
<keyword evidence="4" id="KW-1015">Disulfide bond</keyword>
<dbReference type="Pfam" id="PF00578">
    <property type="entry name" value="AhpC-TSA"/>
    <property type="match status" value="1"/>
</dbReference>
<dbReference type="GO" id="GO:0016491">
    <property type="term" value="F:oxidoreductase activity"/>
    <property type="evidence" value="ECO:0007669"/>
    <property type="project" value="InterPro"/>
</dbReference>
<keyword evidence="3" id="KW-0735">Signal-anchor</keyword>
<feature type="domain" description="Thioredoxin" evidence="7">
    <location>
        <begin position="31"/>
        <end position="167"/>
    </location>
</feature>
<evidence type="ECO:0000256" key="4">
    <source>
        <dbReference type="ARBA" id="ARBA00023157"/>
    </source>
</evidence>
<dbReference type="RefSeq" id="WP_090741728.1">
    <property type="nucleotide sequence ID" value="NZ_FOBW01000002.1"/>
</dbReference>
<dbReference type="SUPFAM" id="SSF52833">
    <property type="entry name" value="Thioredoxin-like"/>
    <property type="match status" value="1"/>
</dbReference>
<dbReference type="Gene3D" id="3.40.30.10">
    <property type="entry name" value="Glutaredoxin"/>
    <property type="match status" value="1"/>
</dbReference>
<keyword evidence="2" id="KW-0201">Cytochrome c-type biogenesis</keyword>
<dbReference type="GO" id="GO:0017004">
    <property type="term" value="P:cytochrome complex assembly"/>
    <property type="evidence" value="ECO:0007669"/>
    <property type="project" value="UniProtKB-KW"/>
</dbReference>
<reference evidence="9" key="1">
    <citation type="submission" date="2016-10" db="EMBL/GenBank/DDBJ databases">
        <authorList>
            <person name="Varghese N."/>
            <person name="Submissions S."/>
        </authorList>
    </citation>
    <scope>NUCLEOTIDE SEQUENCE [LARGE SCALE GENOMIC DNA]</scope>
    <source>
        <strain evidence="9">B48,IBRC-M 10115,DSM 25386,CECT 8001</strain>
    </source>
</reference>
<dbReference type="InterPro" id="IPR000866">
    <property type="entry name" value="AhpC/TSA"/>
</dbReference>
<gene>
    <name evidence="8" type="ORF">SAMN05192533_102475</name>
</gene>
<dbReference type="CDD" id="cd02966">
    <property type="entry name" value="TlpA_like_family"/>
    <property type="match status" value="1"/>
</dbReference>
<dbReference type="PROSITE" id="PS51352">
    <property type="entry name" value="THIOREDOXIN_2"/>
    <property type="match status" value="1"/>
</dbReference>
<sequence>MGKKLVPIFVIIAAIGVIGFLMNGLSEKVSANPGDVAIDFELKDIHGETYKLSDFKGQTVVLNFFATWCQPCIDEAPELEAFGKEYEDAKLIIIAKGESKKRMEKYISESNSKLLYLLDTKEETSNEYSVVGQPDTIIINKDGIVVERFTGPTTKDRLIELIEEKASS</sequence>
<keyword evidence="6" id="KW-0812">Transmembrane</keyword>
<evidence type="ECO:0000259" key="7">
    <source>
        <dbReference type="PROSITE" id="PS51352"/>
    </source>
</evidence>
<evidence type="ECO:0000256" key="3">
    <source>
        <dbReference type="ARBA" id="ARBA00022968"/>
    </source>
</evidence>
<evidence type="ECO:0000256" key="6">
    <source>
        <dbReference type="SAM" id="Phobius"/>
    </source>
</evidence>
<comment type="subcellular location">
    <subcellularLocation>
        <location evidence="1">Cell envelope</location>
    </subcellularLocation>
</comment>
<evidence type="ECO:0000256" key="2">
    <source>
        <dbReference type="ARBA" id="ARBA00022748"/>
    </source>
</evidence>
<dbReference type="PANTHER" id="PTHR42852:SF6">
    <property type="entry name" value="THIOL:DISULFIDE INTERCHANGE PROTEIN DSBE"/>
    <property type="match status" value="1"/>
</dbReference>
<dbReference type="InterPro" id="IPR050553">
    <property type="entry name" value="Thioredoxin_ResA/DsbE_sf"/>
</dbReference>
<feature type="transmembrane region" description="Helical" evidence="6">
    <location>
        <begin position="6"/>
        <end position="25"/>
    </location>
</feature>
<dbReference type="OrthoDB" id="25753at2"/>
<evidence type="ECO:0000256" key="1">
    <source>
        <dbReference type="ARBA" id="ARBA00004196"/>
    </source>
</evidence>
<keyword evidence="5" id="KW-0676">Redox-active center</keyword>
<organism evidence="8 9">
    <name type="scientific">Mesobacillus persicus</name>
    <dbReference type="NCBI Taxonomy" id="930146"/>
    <lineage>
        <taxon>Bacteria</taxon>
        <taxon>Bacillati</taxon>
        <taxon>Bacillota</taxon>
        <taxon>Bacilli</taxon>
        <taxon>Bacillales</taxon>
        <taxon>Bacillaceae</taxon>
        <taxon>Mesobacillus</taxon>
    </lineage>
</organism>
<dbReference type="AlphaFoldDB" id="A0A1H7Y2A8"/>
<keyword evidence="6" id="KW-1133">Transmembrane helix</keyword>
<accession>A0A1H7Y2A8</accession>
<protein>
    <submittedName>
        <fullName evidence="8">Peroxiredoxin</fullName>
    </submittedName>
</protein>
<dbReference type="GO" id="GO:0016209">
    <property type="term" value="F:antioxidant activity"/>
    <property type="evidence" value="ECO:0007669"/>
    <property type="project" value="InterPro"/>
</dbReference>
<dbReference type="InterPro" id="IPR013766">
    <property type="entry name" value="Thioredoxin_domain"/>
</dbReference>
<dbReference type="PANTHER" id="PTHR42852">
    <property type="entry name" value="THIOL:DISULFIDE INTERCHANGE PROTEIN DSBE"/>
    <property type="match status" value="1"/>
</dbReference>
<keyword evidence="9" id="KW-1185">Reference proteome</keyword>
<evidence type="ECO:0000256" key="5">
    <source>
        <dbReference type="ARBA" id="ARBA00023284"/>
    </source>
</evidence>
<proteinExistence type="predicted"/>
<name>A0A1H7Y2A8_9BACI</name>
<keyword evidence="6" id="KW-0472">Membrane</keyword>
<dbReference type="EMBL" id="FOBW01000002">
    <property type="protein sequence ID" value="SEM39994.1"/>
    <property type="molecule type" value="Genomic_DNA"/>
</dbReference>
<dbReference type="STRING" id="930146.SAMN05192533_102475"/>
<dbReference type="InterPro" id="IPR036249">
    <property type="entry name" value="Thioredoxin-like_sf"/>
</dbReference>
<dbReference type="GO" id="GO:0030313">
    <property type="term" value="C:cell envelope"/>
    <property type="evidence" value="ECO:0007669"/>
    <property type="project" value="UniProtKB-SubCell"/>
</dbReference>
<evidence type="ECO:0000313" key="8">
    <source>
        <dbReference type="EMBL" id="SEM39994.1"/>
    </source>
</evidence>
<dbReference type="Proteomes" id="UP000198553">
    <property type="component" value="Unassembled WGS sequence"/>
</dbReference>